<feature type="chain" id="PRO_5019739830" description="Protein sleepless" evidence="8">
    <location>
        <begin position="20"/>
        <end position="130"/>
    </location>
</feature>
<dbReference type="SUPFAM" id="SSF57302">
    <property type="entry name" value="Snake toxin-like"/>
    <property type="match status" value="1"/>
</dbReference>
<evidence type="ECO:0008006" key="11">
    <source>
        <dbReference type="Google" id="ProtNLM"/>
    </source>
</evidence>
<proteinExistence type="predicted"/>
<evidence type="ECO:0000256" key="5">
    <source>
        <dbReference type="ARBA" id="ARBA00022989"/>
    </source>
</evidence>
<feature type="signal peptide" evidence="8">
    <location>
        <begin position="1"/>
        <end position="19"/>
    </location>
</feature>
<dbReference type="Proteomes" id="UP000292052">
    <property type="component" value="Unassembled WGS sequence"/>
</dbReference>
<evidence type="ECO:0000256" key="1">
    <source>
        <dbReference type="ARBA" id="ARBA00004589"/>
    </source>
</evidence>
<keyword evidence="7" id="KW-0449">Lipoprotein</keyword>
<dbReference type="Gene3D" id="2.10.60.10">
    <property type="entry name" value="CD59"/>
    <property type="match status" value="1"/>
</dbReference>
<sequence>MSKIALASTFLLLIHLSNQHNLVEPLRCYDCSGPLGTNADCVSLTHIQPTECSQNNVCAGYVIKNPDTEILHRSCAPEDICAVVNLEYENNPRVTVKECRVCDQDECNSANLTTSAFILSLLMLAMPQLL</sequence>
<keyword evidence="10" id="KW-1185">Reference proteome</keyword>
<organism evidence="9 10">
    <name type="scientific">Asbolus verrucosus</name>
    <name type="common">Desert ironclad beetle</name>
    <dbReference type="NCBI Taxonomy" id="1661398"/>
    <lineage>
        <taxon>Eukaryota</taxon>
        <taxon>Metazoa</taxon>
        <taxon>Ecdysozoa</taxon>
        <taxon>Arthropoda</taxon>
        <taxon>Hexapoda</taxon>
        <taxon>Insecta</taxon>
        <taxon>Pterygota</taxon>
        <taxon>Neoptera</taxon>
        <taxon>Endopterygota</taxon>
        <taxon>Coleoptera</taxon>
        <taxon>Polyphaga</taxon>
        <taxon>Cucujiformia</taxon>
        <taxon>Tenebrionidae</taxon>
        <taxon>Pimeliinae</taxon>
        <taxon>Asbolus</taxon>
    </lineage>
</organism>
<keyword evidence="2" id="KW-0325">Glycoprotein</keyword>
<dbReference type="EMBL" id="QDEB01116038">
    <property type="protein sequence ID" value="RZB40781.1"/>
    <property type="molecule type" value="Genomic_DNA"/>
</dbReference>
<evidence type="ECO:0000256" key="8">
    <source>
        <dbReference type="SAM" id="SignalP"/>
    </source>
</evidence>
<comment type="subcellular location">
    <subcellularLocation>
        <location evidence="1">Membrane</location>
        <topology evidence="1">Lipid-anchor</topology>
        <topology evidence="1">GPI-anchor</topology>
    </subcellularLocation>
</comment>
<evidence type="ECO:0000256" key="4">
    <source>
        <dbReference type="ARBA" id="ARBA00022729"/>
    </source>
</evidence>
<keyword evidence="4 8" id="KW-0732">Signal</keyword>
<evidence type="ECO:0000256" key="2">
    <source>
        <dbReference type="ARBA" id="ARBA00022622"/>
    </source>
</evidence>
<dbReference type="InterPro" id="IPR045860">
    <property type="entry name" value="Snake_toxin-like_sf"/>
</dbReference>
<dbReference type="AlphaFoldDB" id="A0A482VCD4"/>
<evidence type="ECO:0000256" key="7">
    <source>
        <dbReference type="ARBA" id="ARBA00023288"/>
    </source>
</evidence>
<evidence type="ECO:0000256" key="3">
    <source>
        <dbReference type="ARBA" id="ARBA00022692"/>
    </source>
</evidence>
<keyword evidence="6" id="KW-0472">Membrane</keyword>
<name>A0A482VCD4_ASBVE</name>
<keyword evidence="2" id="KW-0336">GPI-anchor</keyword>
<keyword evidence="3" id="KW-0812">Transmembrane</keyword>
<reference evidence="9 10" key="1">
    <citation type="submission" date="2017-03" db="EMBL/GenBank/DDBJ databases">
        <title>Genome of the blue death feigning beetle - Asbolus verrucosus.</title>
        <authorList>
            <person name="Rider S.D."/>
        </authorList>
    </citation>
    <scope>NUCLEOTIDE SEQUENCE [LARGE SCALE GENOMIC DNA]</scope>
    <source>
        <strain evidence="9">Butters</strain>
        <tissue evidence="9">Head and leg muscle</tissue>
    </source>
</reference>
<dbReference type="InterPro" id="IPR050975">
    <property type="entry name" value="Sleep_regulator"/>
</dbReference>
<dbReference type="GO" id="GO:0098552">
    <property type="term" value="C:side of membrane"/>
    <property type="evidence" value="ECO:0007669"/>
    <property type="project" value="UniProtKB-KW"/>
</dbReference>
<gene>
    <name evidence="9" type="ORF">BDFB_010534</name>
</gene>
<protein>
    <recommendedName>
        <fullName evidence="11">Protein sleepless</fullName>
    </recommendedName>
</protein>
<comment type="caution">
    <text evidence="9">The sequence shown here is derived from an EMBL/GenBank/DDBJ whole genome shotgun (WGS) entry which is preliminary data.</text>
</comment>
<accession>A0A482VCD4</accession>
<evidence type="ECO:0000256" key="6">
    <source>
        <dbReference type="ARBA" id="ARBA00023136"/>
    </source>
</evidence>
<evidence type="ECO:0000313" key="9">
    <source>
        <dbReference type="EMBL" id="RZB40781.1"/>
    </source>
</evidence>
<evidence type="ECO:0000313" key="10">
    <source>
        <dbReference type="Proteomes" id="UP000292052"/>
    </source>
</evidence>
<keyword evidence="5" id="KW-1133">Transmembrane helix</keyword>
<dbReference type="OrthoDB" id="6766404at2759"/>
<dbReference type="PANTHER" id="PTHR33562">
    <property type="entry name" value="ATILLA, ISOFORM B-RELATED-RELATED"/>
    <property type="match status" value="1"/>
</dbReference>